<dbReference type="GO" id="GO:0003677">
    <property type="term" value="F:DNA binding"/>
    <property type="evidence" value="ECO:0007669"/>
    <property type="project" value="InterPro"/>
</dbReference>
<dbReference type="GO" id="GO:0006260">
    <property type="term" value="P:DNA replication"/>
    <property type="evidence" value="ECO:0007669"/>
    <property type="project" value="InterPro"/>
</dbReference>
<dbReference type="RefSeq" id="WP_117606000.1">
    <property type="nucleotide sequence ID" value="NZ_QSVB01000002.1"/>
</dbReference>
<dbReference type="GO" id="GO:0003916">
    <property type="term" value="F:DNA topoisomerase activity"/>
    <property type="evidence" value="ECO:0007669"/>
    <property type="project" value="InterPro"/>
</dbReference>
<evidence type="ECO:0000259" key="1">
    <source>
        <dbReference type="Pfam" id="PF01719"/>
    </source>
</evidence>
<evidence type="ECO:0000313" key="4">
    <source>
        <dbReference type="Proteomes" id="UP000260841"/>
    </source>
</evidence>
<protein>
    <recommendedName>
        <fullName evidence="5">Replication protein</fullName>
    </recommendedName>
</protein>
<dbReference type="EMBL" id="QSVB01000002">
    <property type="protein sequence ID" value="RGN93349.1"/>
    <property type="molecule type" value="Genomic_DNA"/>
</dbReference>
<dbReference type="InterPro" id="IPR002631">
    <property type="entry name" value="Plasmid_rep_OBD"/>
</dbReference>
<feature type="domain" description="Plasmid replication protein origin binding" evidence="1">
    <location>
        <begin position="3"/>
        <end position="119"/>
    </location>
</feature>
<accession>A0A3E5EWK3</accession>
<comment type="caution">
    <text evidence="3">The sequence shown here is derived from an EMBL/GenBank/DDBJ whole genome shotgun (WGS) entry which is preliminary data.</text>
</comment>
<dbReference type="GO" id="GO:0005727">
    <property type="term" value="C:extrachromosomal circular DNA"/>
    <property type="evidence" value="ECO:0007669"/>
    <property type="project" value="InterPro"/>
</dbReference>
<dbReference type="Gene3D" id="3.40.1310.30">
    <property type="match status" value="1"/>
</dbReference>
<evidence type="ECO:0008006" key="5">
    <source>
        <dbReference type="Google" id="ProtNLM"/>
    </source>
</evidence>
<dbReference type="InterPro" id="IPR053923">
    <property type="entry name" value="RepB_C"/>
</dbReference>
<proteinExistence type="predicted"/>
<organism evidence="3 4">
    <name type="scientific">Dorea formicigenerans</name>
    <dbReference type="NCBI Taxonomy" id="39486"/>
    <lineage>
        <taxon>Bacteria</taxon>
        <taxon>Bacillati</taxon>
        <taxon>Bacillota</taxon>
        <taxon>Clostridia</taxon>
        <taxon>Lachnospirales</taxon>
        <taxon>Lachnospiraceae</taxon>
        <taxon>Dorea</taxon>
    </lineage>
</organism>
<dbReference type="Proteomes" id="UP000260841">
    <property type="component" value="Unassembled WGS sequence"/>
</dbReference>
<dbReference type="Pfam" id="PF21861">
    <property type="entry name" value="RepB_C"/>
    <property type="match status" value="1"/>
</dbReference>
<evidence type="ECO:0000313" key="3">
    <source>
        <dbReference type="EMBL" id="RGN93349.1"/>
    </source>
</evidence>
<evidence type="ECO:0000259" key="2">
    <source>
        <dbReference type="Pfam" id="PF21861"/>
    </source>
</evidence>
<gene>
    <name evidence="3" type="ORF">DXB36_03280</name>
</gene>
<dbReference type="AlphaFoldDB" id="A0A3E5EWK3"/>
<name>A0A3E5EWK3_9FIRM</name>
<sequence>MQIRTRNYSSIIYPESAPKNWLEILEDYHIEAIISPLHQYDINEKTGELKKEHYHVIILFEGCRKIEDAKQIFDSIGGVGAEPIKNIRSYCRYLCHLDSDETKKFRYDIKDVICLSGADYNAMITRSKDKYTAIGEMIEFCMSTNIVSYAKLLLYAKKNRRDWFERLCDGATPIILSFLRSRTWEMQYEENDYENQE</sequence>
<reference evidence="3 4" key="1">
    <citation type="submission" date="2018-08" db="EMBL/GenBank/DDBJ databases">
        <title>A genome reference for cultivated species of the human gut microbiota.</title>
        <authorList>
            <person name="Zou Y."/>
            <person name="Xue W."/>
            <person name="Luo G."/>
        </authorList>
    </citation>
    <scope>NUCLEOTIDE SEQUENCE [LARGE SCALE GENOMIC DNA]</scope>
    <source>
        <strain evidence="3 4">OM03-2</strain>
    </source>
</reference>
<dbReference type="Pfam" id="PF01719">
    <property type="entry name" value="Rep_OBD"/>
    <property type="match status" value="1"/>
</dbReference>
<feature type="domain" description="Replication protein RepB C-terminal" evidence="2">
    <location>
        <begin position="127"/>
        <end position="173"/>
    </location>
</feature>